<sequence length="95" mass="10377">MVAWGLNVGTGCGRTTSNSKGRGVVITLEGPDNISIEQSVKYNWKPIHNQAEYIALITGLNLAIEVGIKKLKCQSNSKLVTEQGNEVFQAKEEKM</sequence>
<dbReference type="Gene3D" id="3.30.420.10">
    <property type="entry name" value="Ribonuclease H-like superfamily/Ribonuclease H"/>
    <property type="match status" value="1"/>
</dbReference>
<dbReference type="InterPro" id="IPR036397">
    <property type="entry name" value="RNaseH_sf"/>
</dbReference>
<dbReference type="GO" id="GO:0004523">
    <property type="term" value="F:RNA-DNA hybrid ribonuclease activity"/>
    <property type="evidence" value="ECO:0007669"/>
    <property type="project" value="InterPro"/>
</dbReference>
<dbReference type="Pfam" id="PF13456">
    <property type="entry name" value="RVT_3"/>
    <property type="match status" value="1"/>
</dbReference>
<evidence type="ECO:0000259" key="1">
    <source>
        <dbReference type="Pfam" id="PF13456"/>
    </source>
</evidence>
<evidence type="ECO:0000313" key="2">
    <source>
        <dbReference type="EMBL" id="KHN14030.1"/>
    </source>
</evidence>
<dbReference type="GO" id="GO:0003676">
    <property type="term" value="F:nucleic acid binding"/>
    <property type="evidence" value="ECO:0007669"/>
    <property type="project" value="InterPro"/>
</dbReference>
<feature type="domain" description="RNase H type-1" evidence="1">
    <location>
        <begin position="29"/>
        <end position="93"/>
    </location>
</feature>
<name>A0A0B2PY14_GLYSO</name>
<dbReference type="EMBL" id="KN661972">
    <property type="protein sequence ID" value="KHN14030.1"/>
    <property type="molecule type" value="Genomic_DNA"/>
</dbReference>
<dbReference type="PANTHER" id="PTHR48475">
    <property type="entry name" value="RIBONUCLEASE H"/>
    <property type="match status" value="1"/>
</dbReference>
<protein>
    <recommendedName>
        <fullName evidence="1">RNase H type-1 domain-containing protein</fullName>
    </recommendedName>
</protein>
<reference evidence="2" key="1">
    <citation type="submission" date="2014-07" db="EMBL/GenBank/DDBJ databases">
        <title>Identification of a novel salt tolerance gene in wild soybean by whole-genome sequencing.</title>
        <authorList>
            <person name="Lam H.-M."/>
            <person name="Qi X."/>
            <person name="Li M.-W."/>
            <person name="Liu X."/>
            <person name="Xie M."/>
            <person name="Ni M."/>
            <person name="Xu X."/>
        </authorList>
    </citation>
    <scope>NUCLEOTIDE SEQUENCE [LARGE SCALE GENOMIC DNA]</scope>
    <source>
        <tissue evidence="2">Root</tissue>
    </source>
</reference>
<proteinExistence type="predicted"/>
<dbReference type="Proteomes" id="UP000053555">
    <property type="component" value="Unassembled WGS sequence"/>
</dbReference>
<dbReference type="PANTHER" id="PTHR48475:SF1">
    <property type="entry name" value="RNASE H TYPE-1 DOMAIN-CONTAINING PROTEIN"/>
    <property type="match status" value="1"/>
</dbReference>
<dbReference type="AlphaFoldDB" id="A0A0B2PY14"/>
<dbReference type="SUPFAM" id="SSF53098">
    <property type="entry name" value="Ribonuclease H-like"/>
    <property type="match status" value="1"/>
</dbReference>
<accession>A0A0B2PY14</accession>
<gene>
    <name evidence="2" type="ORF">glysoja_038086</name>
</gene>
<dbReference type="InterPro" id="IPR002156">
    <property type="entry name" value="RNaseH_domain"/>
</dbReference>
<dbReference type="InterPro" id="IPR012337">
    <property type="entry name" value="RNaseH-like_sf"/>
</dbReference>
<organism evidence="2">
    <name type="scientific">Glycine soja</name>
    <name type="common">Wild soybean</name>
    <dbReference type="NCBI Taxonomy" id="3848"/>
    <lineage>
        <taxon>Eukaryota</taxon>
        <taxon>Viridiplantae</taxon>
        <taxon>Streptophyta</taxon>
        <taxon>Embryophyta</taxon>
        <taxon>Tracheophyta</taxon>
        <taxon>Spermatophyta</taxon>
        <taxon>Magnoliopsida</taxon>
        <taxon>eudicotyledons</taxon>
        <taxon>Gunneridae</taxon>
        <taxon>Pentapetalae</taxon>
        <taxon>rosids</taxon>
        <taxon>fabids</taxon>
        <taxon>Fabales</taxon>
        <taxon>Fabaceae</taxon>
        <taxon>Papilionoideae</taxon>
        <taxon>50 kb inversion clade</taxon>
        <taxon>NPAAA clade</taxon>
        <taxon>indigoferoid/millettioid clade</taxon>
        <taxon>Phaseoleae</taxon>
        <taxon>Glycine</taxon>
        <taxon>Glycine subgen. Soja</taxon>
    </lineage>
</organism>